<dbReference type="Pfam" id="PF00583">
    <property type="entry name" value="Acetyltransf_1"/>
    <property type="match status" value="1"/>
</dbReference>
<dbReference type="Proteomes" id="UP000030300">
    <property type="component" value="Chromosome"/>
</dbReference>
<evidence type="ECO:0000256" key="2">
    <source>
        <dbReference type="ARBA" id="ARBA00023315"/>
    </source>
</evidence>
<evidence type="ECO:0000256" key="1">
    <source>
        <dbReference type="ARBA" id="ARBA00022679"/>
    </source>
</evidence>
<dbReference type="GeneID" id="96609957"/>
<dbReference type="CDD" id="cd04301">
    <property type="entry name" value="NAT_SF"/>
    <property type="match status" value="1"/>
</dbReference>
<dbReference type="SUPFAM" id="SSF55729">
    <property type="entry name" value="Acyl-CoA N-acyltransferases (Nat)"/>
    <property type="match status" value="1"/>
</dbReference>
<dbReference type="GO" id="GO:0016747">
    <property type="term" value="F:acyltransferase activity, transferring groups other than amino-acyl groups"/>
    <property type="evidence" value="ECO:0007669"/>
    <property type="project" value="InterPro"/>
</dbReference>
<dbReference type="Gene3D" id="3.40.630.30">
    <property type="match status" value="1"/>
</dbReference>
<accession>A0A0A1DM05</accession>
<evidence type="ECO:0000313" key="4">
    <source>
        <dbReference type="Proteomes" id="UP000030300"/>
    </source>
</evidence>
<evidence type="ECO:0000313" key="3">
    <source>
        <dbReference type="EMBL" id="AIY17568.1"/>
    </source>
</evidence>
<dbReference type="eggNOG" id="COG0456">
    <property type="taxonomic scope" value="Bacteria"/>
</dbReference>
<organism evidence="3 4">
    <name type="scientific">Nocardioides simplex</name>
    <name type="common">Arthrobacter simplex</name>
    <dbReference type="NCBI Taxonomy" id="2045"/>
    <lineage>
        <taxon>Bacteria</taxon>
        <taxon>Bacillati</taxon>
        <taxon>Actinomycetota</taxon>
        <taxon>Actinomycetes</taxon>
        <taxon>Propionibacteriales</taxon>
        <taxon>Nocardioidaceae</taxon>
        <taxon>Pimelobacter</taxon>
    </lineage>
</organism>
<dbReference type="KEGG" id="psim:KR76_13890"/>
<gene>
    <name evidence="3" type="ORF">KR76_13890</name>
</gene>
<dbReference type="STRING" id="2045.KR76_13890"/>
<dbReference type="AlphaFoldDB" id="A0A0A1DM05"/>
<keyword evidence="4" id="KW-1185">Reference proteome</keyword>
<dbReference type="EMBL" id="CP009896">
    <property type="protein sequence ID" value="AIY17568.1"/>
    <property type="molecule type" value="Genomic_DNA"/>
</dbReference>
<dbReference type="InterPro" id="IPR000182">
    <property type="entry name" value="GNAT_dom"/>
</dbReference>
<dbReference type="OrthoDB" id="9803233at2"/>
<proteinExistence type="predicted"/>
<dbReference type="PANTHER" id="PTHR43877">
    <property type="entry name" value="AMINOALKYLPHOSPHONATE N-ACETYLTRANSFERASE-RELATED-RELATED"/>
    <property type="match status" value="1"/>
</dbReference>
<reference evidence="3 4" key="1">
    <citation type="journal article" date="2015" name="Genome Announc.">
        <title>Complete Genome Sequence of Steroid-Transforming Nocardioides simplex VKM Ac-2033D.</title>
        <authorList>
            <person name="Shtratnikova V.Y."/>
            <person name="Schelkunov M.I."/>
            <person name="Pekov Y.A."/>
            <person name="Fokina V.V."/>
            <person name="Logacheva M.D."/>
            <person name="Sokolov S.L."/>
            <person name="Bragin E.Y."/>
            <person name="Ashapkin V.V."/>
            <person name="Donova M.V."/>
        </authorList>
    </citation>
    <scope>NUCLEOTIDE SEQUENCE [LARGE SCALE GENOMIC DNA]</scope>
    <source>
        <strain evidence="3 4">VKM Ac-2033D</strain>
    </source>
</reference>
<sequence length="154" mass="16668">MRIATDDPRRADVLALLDEHLADMYATSPAESVHALDPEALAAPGITFWTARDAEAGDLLLGCAALKRIDDDHAELKSMRTATAARRRGVAGRLLDHVLDAARAAGHRRVSLETGTQDYFAAARALYLNRGFEECGPFEGYALDPSSTFLSRAL</sequence>
<dbReference type="InterPro" id="IPR050832">
    <property type="entry name" value="Bact_Acetyltransf"/>
</dbReference>
<protein>
    <submittedName>
        <fullName evidence="3">Histone acetyltransferase HPA2</fullName>
    </submittedName>
</protein>
<name>A0A0A1DM05_NOCSI</name>
<dbReference type="PROSITE" id="PS51186">
    <property type="entry name" value="GNAT"/>
    <property type="match status" value="1"/>
</dbReference>
<dbReference type="RefSeq" id="WP_038679039.1">
    <property type="nucleotide sequence ID" value="NZ_BJMC01000009.1"/>
</dbReference>
<dbReference type="InterPro" id="IPR016181">
    <property type="entry name" value="Acyl_CoA_acyltransferase"/>
</dbReference>
<keyword evidence="1 3" id="KW-0808">Transferase</keyword>
<dbReference type="HOGENOM" id="CLU_013985_11_8_11"/>
<keyword evidence="2" id="KW-0012">Acyltransferase</keyword>
<dbReference type="PANTHER" id="PTHR43877:SF5">
    <property type="entry name" value="BLL8307 PROTEIN"/>
    <property type="match status" value="1"/>
</dbReference>